<dbReference type="InterPro" id="IPR000182">
    <property type="entry name" value="GNAT_dom"/>
</dbReference>
<dbReference type="SUPFAM" id="SSF55729">
    <property type="entry name" value="Acyl-CoA N-acyltransferases (Nat)"/>
    <property type="match status" value="1"/>
</dbReference>
<feature type="domain" description="N-acetyltransferase" evidence="1">
    <location>
        <begin position="99"/>
        <end position="226"/>
    </location>
</feature>
<keyword evidence="3" id="KW-1185">Reference proteome</keyword>
<accession>A0A5C6TUF8</accession>
<dbReference type="Pfam" id="PF08445">
    <property type="entry name" value="FR47"/>
    <property type="match status" value="1"/>
</dbReference>
<evidence type="ECO:0000259" key="1">
    <source>
        <dbReference type="PROSITE" id="PS51186"/>
    </source>
</evidence>
<dbReference type="RefSeq" id="WP_147042728.1">
    <property type="nucleotide sequence ID" value="NZ_BAABIR010000006.1"/>
</dbReference>
<dbReference type="EMBL" id="VOQQ01000001">
    <property type="protein sequence ID" value="TXC63318.1"/>
    <property type="molecule type" value="Genomic_DNA"/>
</dbReference>
<dbReference type="Gene3D" id="3.40.630.30">
    <property type="match status" value="1"/>
</dbReference>
<dbReference type="GO" id="GO:0016747">
    <property type="term" value="F:acyltransferase activity, transferring groups other than amino-acyl groups"/>
    <property type="evidence" value="ECO:0007669"/>
    <property type="project" value="InterPro"/>
</dbReference>
<dbReference type="InterPro" id="IPR016181">
    <property type="entry name" value="Acyl_CoA_acyltransferase"/>
</dbReference>
<comment type="caution">
    <text evidence="2">The sequence shown here is derived from an EMBL/GenBank/DDBJ whole genome shotgun (WGS) entry which is preliminary data.</text>
</comment>
<keyword evidence="2" id="KW-0808">Transferase</keyword>
<dbReference type="OrthoDB" id="9797456at2"/>
<dbReference type="CDD" id="cd04301">
    <property type="entry name" value="NAT_SF"/>
    <property type="match status" value="1"/>
</dbReference>
<dbReference type="InterPro" id="IPR013653">
    <property type="entry name" value="GCN5-like_dom"/>
</dbReference>
<gene>
    <name evidence="2" type="ORF">FRZ32_06365</name>
</gene>
<name>A0A5C6TUF8_9SPHN</name>
<protein>
    <submittedName>
        <fullName evidence="2">GNAT family N-acetyltransferase</fullName>
    </submittedName>
</protein>
<proteinExistence type="predicted"/>
<reference evidence="2 3" key="1">
    <citation type="journal article" date="2015" name="J. Microbiol.">
        <title>Sphingosinicella ginsenosidimutans sp. nov., with ginsenoside converting activity.</title>
        <authorList>
            <person name="Kim J.K."/>
            <person name="Kang M.S."/>
            <person name="Park S.C."/>
            <person name="Kim K.M."/>
            <person name="Choi K."/>
            <person name="Yoon M.H."/>
            <person name="Im W.T."/>
        </authorList>
    </citation>
    <scope>NUCLEOTIDE SEQUENCE [LARGE SCALE GENOMIC DNA]</scope>
    <source>
        <strain evidence="2 3">BS-11</strain>
    </source>
</reference>
<sequence>MDHPLDRPFWSALTSRQAHLAEGDARAWRFPADIAAFAAAADASARSTEALAALAAPGGVISMVEAEPMPLPEGLDIELEATLGQMVAERPIEDAAHDLDVLALGDDDAPEMFALATLTRPGPFYARTHRLGRFIGVREEGRLIAMAGERLAVPGMREVSGVCTHPDHRGRGLAQVLTRLVTRRIQAEGDVPFLHVFAEHEATIRLYELLGFRMRRTLGYTVLRRG</sequence>
<evidence type="ECO:0000313" key="3">
    <source>
        <dbReference type="Proteomes" id="UP000321249"/>
    </source>
</evidence>
<dbReference type="AlphaFoldDB" id="A0A5C6TUF8"/>
<evidence type="ECO:0000313" key="2">
    <source>
        <dbReference type="EMBL" id="TXC63318.1"/>
    </source>
</evidence>
<dbReference type="PROSITE" id="PS51186">
    <property type="entry name" value="GNAT"/>
    <property type="match status" value="1"/>
</dbReference>
<dbReference type="Proteomes" id="UP000321249">
    <property type="component" value="Unassembled WGS sequence"/>
</dbReference>
<organism evidence="2 3">
    <name type="scientific">Allosphingosinicella ginsenosidimutans</name>
    <dbReference type="NCBI Taxonomy" id="1176539"/>
    <lineage>
        <taxon>Bacteria</taxon>
        <taxon>Pseudomonadati</taxon>
        <taxon>Pseudomonadota</taxon>
        <taxon>Alphaproteobacteria</taxon>
        <taxon>Sphingomonadales</taxon>
        <taxon>Sphingomonadaceae</taxon>
        <taxon>Allosphingosinicella</taxon>
    </lineage>
</organism>